<dbReference type="InterPro" id="IPR017853">
    <property type="entry name" value="GH"/>
</dbReference>
<accession>A0A5R8QEU4</accession>
<dbReference type="RefSeq" id="WP_138190858.1">
    <property type="nucleotide sequence ID" value="NZ_VBWP01000004.1"/>
</dbReference>
<protein>
    <submittedName>
        <fullName evidence="6">Glycosyl hydrolase family protein</fullName>
    </submittedName>
</protein>
<dbReference type="SUPFAM" id="SSF51445">
    <property type="entry name" value="(Trans)glycosidases"/>
    <property type="match status" value="1"/>
</dbReference>
<evidence type="ECO:0000313" key="7">
    <source>
        <dbReference type="Proteomes" id="UP000306912"/>
    </source>
</evidence>
<feature type="active site" description="Nucleophile" evidence="3">
    <location>
        <position position="383"/>
    </location>
</feature>
<sequence>MSFPKDFLWGGATAANQYEGGYREGGRGLATSDVYTGGALNVARQITYVLPDGTTGKMDQHDEMPANAKGYIDENLYYPSHVATDFYHHYKEDIALFAEMGFNCFRLSLSWSRIFPNGNDSEPNEAGLQFYEDVFDELLKYNIQPVVSINHFDVPMHLADEYDAWSDRRMIDWYTNYTNVLFTRFKDKVKYWMTFNEINLLNGYPLLGTHKTDDQTRYQAMHHMFLASAQAVINGKKINPDFQIGMMCAYILTYPETCNPEDVQKNIDEERNLKYFFSDVQVRGYYPSYKLKEFERNGVVIKKEQGDDEILRQGVVDYIGFSYYNSGVTSVNNRELTDGNVSKVVPNKYLSQSEWGWPIDPKGMRISLNLLWDRYQIPLFVVENGLGAVDSVEADGSINDDYRIEYLADHIQEMKNAIELDGVDLFGYTPWGCIDLVSAGTGEMKKRYGFIYVDLDDKGQGSLKRSKKKSFYWYKKVIATNGDDLSNEE</sequence>
<dbReference type="Pfam" id="PF00232">
    <property type="entry name" value="Glyco_hydro_1"/>
    <property type="match status" value="2"/>
</dbReference>
<evidence type="ECO:0000256" key="2">
    <source>
        <dbReference type="ARBA" id="ARBA00023295"/>
    </source>
</evidence>
<comment type="similarity">
    <text evidence="1 4">Belongs to the glycosyl hydrolase 1 family.</text>
</comment>
<dbReference type="EMBL" id="VBWP01000004">
    <property type="protein sequence ID" value="TLG74307.1"/>
    <property type="molecule type" value="Genomic_DNA"/>
</dbReference>
<dbReference type="FunCoup" id="A0A5R8QEU4">
    <property type="interactions" value="82"/>
</dbReference>
<keyword evidence="2 5" id="KW-0326">Glycosidase</keyword>
<dbReference type="PRINTS" id="PR00131">
    <property type="entry name" value="GLHYDRLASE1"/>
</dbReference>
<evidence type="ECO:0000256" key="5">
    <source>
        <dbReference type="RuleBase" id="RU004468"/>
    </source>
</evidence>
<dbReference type="InterPro" id="IPR001360">
    <property type="entry name" value="Glyco_hydro_1"/>
</dbReference>
<gene>
    <name evidence="6" type="ORF">FEZ08_06260</name>
</gene>
<proteinExistence type="inferred from homology"/>
<evidence type="ECO:0000313" key="6">
    <source>
        <dbReference type="EMBL" id="TLG74307.1"/>
    </source>
</evidence>
<organism evidence="6 7">
    <name type="scientific">Culicoidibacter larvae</name>
    <dbReference type="NCBI Taxonomy" id="2579976"/>
    <lineage>
        <taxon>Bacteria</taxon>
        <taxon>Bacillati</taxon>
        <taxon>Bacillota</taxon>
        <taxon>Culicoidibacteria</taxon>
        <taxon>Culicoidibacterales</taxon>
        <taxon>Culicoidibacteraceae</taxon>
        <taxon>Culicoidibacter</taxon>
    </lineage>
</organism>
<keyword evidence="5 6" id="KW-0378">Hydrolase</keyword>
<dbReference type="PANTHER" id="PTHR10353">
    <property type="entry name" value="GLYCOSYL HYDROLASE"/>
    <property type="match status" value="1"/>
</dbReference>
<dbReference type="PROSITE" id="PS00572">
    <property type="entry name" value="GLYCOSYL_HYDROL_F1_1"/>
    <property type="match status" value="1"/>
</dbReference>
<dbReference type="Proteomes" id="UP000306912">
    <property type="component" value="Unassembled WGS sequence"/>
</dbReference>
<evidence type="ECO:0000256" key="3">
    <source>
        <dbReference type="PROSITE-ProRule" id="PRU10055"/>
    </source>
</evidence>
<dbReference type="InterPro" id="IPR018120">
    <property type="entry name" value="Glyco_hydro_1_AS"/>
</dbReference>
<reference evidence="6 7" key="1">
    <citation type="submission" date="2019-05" db="EMBL/GenBank/DDBJ databases">
        <title>Culicoidintestinum kansasii gen. nov., sp. nov. from the gastrointestinal tract of the biting midge, Culicoides sonorensis.</title>
        <authorList>
            <person name="Neupane S."/>
            <person name="Ghosh A."/>
            <person name="Gunther S."/>
            <person name="Martin K."/>
            <person name="Zurek L."/>
        </authorList>
    </citation>
    <scope>NUCLEOTIDE SEQUENCE [LARGE SCALE GENOMIC DNA]</scope>
    <source>
        <strain evidence="6 7">CS-1</strain>
    </source>
</reference>
<dbReference type="Gene3D" id="3.20.20.80">
    <property type="entry name" value="Glycosidases"/>
    <property type="match status" value="1"/>
</dbReference>
<dbReference type="GO" id="GO:0005829">
    <property type="term" value="C:cytosol"/>
    <property type="evidence" value="ECO:0007669"/>
    <property type="project" value="TreeGrafter"/>
</dbReference>
<dbReference type="GO" id="GO:0008422">
    <property type="term" value="F:beta-glucosidase activity"/>
    <property type="evidence" value="ECO:0007669"/>
    <property type="project" value="TreeGrafter"/>
</dbReference>
<dbReference type="AlphaFoldDB" id="A0A5R8QEU4"/>
<comment type="caution">
    <text evidence="6">The sequence shown here is derived from an EMBL/GenBank/DDBJ whole genome shotgun (WGS) entry which is preliminary data.</text>
</comment>
<name>A0A5R8QEU4_9FIRM</name>
<dbReference type="PROSITE" id="PS00653">
    <property type="entry name" value="GLYCOSYL_HYDROL_F1_2"/>
    <property type="match status" value="1"/>
</dbReference>
<dbReference type="GO" id="GO:0016052">
    <property type="term" value="P:carbohydrate catabolic process"/>
    <property type="evidence" value="ECO:0007669"/>
    <property type="project" value="TreeGrafter"/>
</dbReference>
<dbReference type="PANTHER" id="PTHR10353:SF296">
    <property type="entry name" value="6-PHOSPHO-BETA-GLUCOSIDASE"/>
    <property type="match status" value="1"/>
</dbReference>
<dbReference type="OrthoDB" id="2339329at2"/>
<dbReference type="InterPro" id="IPR033132">
    <property type="entry name" value="GH_1_N_CS"/>
</dbReference>
<evidence type="ECO:0000256" key="4">
    <source>
        <dbReference type="RuleBase" id="RU003690"/>
    </source>
</evidence>
<dbReference type="InParanoid" id="A0A5R8QEU4"/>
<keyword evidence="7" id="KW-1185">Reference proteome</keyword>
<evidence type="ECO:0000256" key="1">
    <source>
        <dbReference type="ARBA" id="ARBA00010838"/>
    </source>
</evidence>